<organism evidence="1 2">
    <name type="scientific">Gigaspora margarita</name>
    <dbReference type="NCBI Taxonomy" id="4874"/>
    <lineage>
        <taxon>Eukaryota</taxon>
        <taxon>Fungi</taxon>
        <taxon>Fungi incertae sedis</taxon>
        <taxon>Mucoromycota</taxon>
        <taxon>Glomeromycotina</taxon>
        <taxon>Glomeromycetes</taxon>
        <taxon>Diversisporales</taxon>
        <taxon>Gigasporaceae</taxon>
        <taxon>Gigaspora</taxon>
    </lineage>
</organism>
<gene>
    <name evidence="1" type="ORF">F8M41_003409</name>
</gene>
<evidence type="ECO:0000313" key="1">
    <source>
        <dbReference type="EMBL" id="KAF0560075.1"/>
    </source>
</evidence>
<accession>A0A8H4B4V4</accession>
<reference evidence="1 2" key="1">
    <citation type="journal article" date="2019" name="Environ. Microbiol.">
        <title>At the nexus of three kingdoms: the genome of the mycorrhizal fungus Gigaspora margarita provides insights into plant, endobacterial and fungal interactions.</title>
        <authorList>
            <person name="Venice F."/>
            <person name="Ghignone S."/>
            <person name="Salvioli di Fossalunga A."/>
            <person name="Amselem J."/>
            <person name="Novero M."/>
            <person name="Xianan X."/>
            <person name="Sedzielewska Toro K."/>
            <person name="Morin E."/>
            <person name="Lipzen A."/>
            <person name="Grigoriev I.V."/>
            <person name="Henrissat B."/>
            <person name="Martin F.M."/>
            <person name="Bonfante P."/>
        </authorList>
    </citation>
    <scope>NUCLEOTIDE SEQUENCE [LARGE SCALE GENOMIC DNA]</scope>
    <source>
        <strain evidence="1 2">BEG34</strain>
    </source>
</reference>
<sequence>MDSCKRHSVVHSSDDSICSSVEFELHNARDENHCLIKLNNVLNDVGNSLEIRHNRVYPIVDVNVLIT</sequence>
<comment type="caution">
    <text evidence="1">The sequence shown here is derived from an EMBL/GenBank/DDBJ whole genome shotgun (WGS) entry which is preliminary data.</text>
</comment>
<dbReference type="OrthoDB" id="687730at2759"/>
<name>A0A8H4B4V4_GIGMA</name>
<proteinExistence type="predicted"/>
<dbReference type="EMBL" id="WTPW01000014">
    <property type="protein sequence ID" value="KAF0560075.1"/>
    <property type="molecule type" value="Genomic_DNA"/>
</dbReference>
<protein>
    <submittedName>
        <fullName evidence="1">Uncharacterized protein</fullName>
    </submittedName>
</protein>
<keyword evidence="2" id="KW-1185">Reference proteome</keyword>
<evidence type="ECO:0000313" key="2">
    <source>
        <dbReference type="Proteomes" id="UP000439903"/>
    </source>
</evidence>
<dbReference type="Proteomes" id="UP000439903">
    <property type="component" value="Unassembled WGS sequence"/>
</dbReference>
<dbReference type="AlphaFoldDB" id="A0A8H4B4V4"/>